<dbReference type="RefSeq" id="WP_086579107.1">
    <property type="nucleotide sequence ID" value="NZ_NGFP01000456.1"/>
</dbReference>
<proteinExistence type="predicted"/>
<comment type="caution">
    <text evidence="2">The sequence shown here is derived from an EMBL/GenBank/DDBJ whole genome shotgun (WGS) entry which is preliminary data.</text>
</comment>
<reference evidence="2 3" key="1">
    <citation type="submission" date="2017-05" db="EMBL/GenBank/DDBJ databases">
        <title>Biotechnological potential of actinobacteria isolated from South African environments.</title>
        <authorList>
            <person name="Le Roes-Hill M."/>
            <person name="Prins A."/>
            <person name="Durrell K.A."/>
        </authorList>
    </citation>
    <scope>NUCLEOTIDE SEQUENCE [LARGE SCALE GENOMIC DNA]</scope>
    <source>
        <strain evidence="2">M26</strain>
    </source>
</reference>
<evidence type="ECO:0000256" key="1">
    <source>
        <dbReference type="SAM" id="MobiDB-lite"/>
    </source>
</evidence>
<feature type="compositionally biased region" description="Basic and acidic residues" evidence="1">
    <location>
        <begin position="1"/>
        <end position="13"/>
    </location>
</feature>
<feature type="region of interest" description="Disordered" evidence="1">
    <location>
        <begin position="1"/>
        <end position="56"/>
    </location>
</feature>
<dbReference type="Proteomes" id="UP000194761">
    <property type="component" value="Unassembled WGS sequence"/>
</dbReference>
<evidence type="ECO:0000313" key="2">
    <source>
        <dbReference type="EMBL" id="OUC77453.1"/>
    </source>
</evidence>
<name>A0A243Q7F6_9ACTN</name>
<gene>
    <name evidence="2" type="ORF">CA984_43505</name>
</gene>
<protein>
    <submittedName>
        <fullName evidence="2">Uncharacterized protein</fullName>
    </submittedName>
</protein>
<dbReference type="AlphaFoldDB" id="A0A243Q7F6"/>
<feature type="compositionally biased region" description="Basic and acidic residues" evidence="1">
    <location>
        <begin position="28"/>
        <end position="50"/>
    </location>
</feature>
<accession>A0A243Q7F6</accession>
<sequence length="85" mass="9494">MEPPPELRPESRPETAGGTRTGVSGQVARERRAVQERAVQERAEQERVEQEGQADGGWVAVGTRTTRVVRPRQDGSGWEWTEVPE</sequence>
<organism evidence="2 3">
    <name type="scientific">Streptosporangium minutum</name>
    <dbReference type="NCBI Taxonomy" id="569862"/>
    <lineage>
        <taxon>Bacteria</taxon>
        <taxon>Bacillati</taxon>
        <taxon>Actinomycetota</taxon>
        <taxon>Actinomycetes</taxon>
        <taxon>Streptosporangiales</taxon>
        <taxon>Streptosporangiaceae</taxon>
        <taxon>Streptosporangium</taxon>
    </lineage>
</organism>
<evidence type="ECO:0000313" key="3">
    <source>
        <dbReference type="Proteomes" id="UP000194761"/>
    </source>
</evidence>
<dbReference type="EMBL" id="NGFP01000456">
    <property type="protein sequence ID" value="OUC77453.1"/>
    <property type="molecule type" value="Genomic_DNA"/>
</dbReference>
<keyword evidence="3" id="KW-1185">Reference proteome</keyword>